<dbReference type="GO" id="GO:0004497">
    <property type="term" value="F:monooxygenase activity"/>
    <property type="evidence" value="ECO:0000318"/>
    <property type="project" value="GO_Central"/>
</dbReference>
<evidence type="ECO:0000313" key="6">
    <source>
        <dbReference type="Proteomes" id="UP000001514"/>
    </source>
</evidence>
<dbReference type="PROSITE" id="PS00086">
    <property type="entry name" value="CYTOCHROME_P450"/>
    <property type="match status" value="1"/>
</dbReference>
<evidence type="ECO:0000313" key="5">
    <source>
        <dbReference type="EMBL" id="EFJ13109.1"/>
    </source>
</evidence>
<dbReference type="STRING" id="88036.D8SRA1"/>
<evidence type="ECO:0000256" key="2">
    <source>
        <dbReference type="ARBA" id="ARBA00023004"/>
    </source>
</evidence>
<dbReference type="SUPFAM" id="SSF48264">
    <property type="entry name" value="Cytochrome P450"/>
    <property type="match status" value="1"/>
</dbReference>
<dbReference type="InterPro" id="IPR001128">
    <property type="entry name" value="Cyt_P450"/>
</dbReference>
<keyword evidence="4" id="KW-0560">Oxidoreductase</keyword>
<dbReference type="PANTHER" id="PTHR24286">
    <property type="entry name" value="CYTOCHROME P450 26"/>
    <property type="match status" value="1"/>
</dbReference>
<sequence>MVLIGVLIACALVLLTFPVFLVQWSLYIAQSGSGKIPRGRWWFIPWLGESLHFFYKSPDQFFRERYARFGEIYRTHILGSPTIITSTPEHAKFILATKHKSFKAIYPPSIDRVLNHPSWEGAFHQRIRKIVQSSMLSETIRDSIPKFESLCRWCLEDWNEREFVVTHDETRKFAFHVALSITCSMAPCEESMRLLDSYGILSNGAISMPINFPGTGFHLAIKVRFHFRSEILTDLTSLVKRRKSDTATTYSDILGSLLASKDDQGTKFTDDEIRDILITFLFAGHETTAVFLVWIVKYLTEHPDILEQVRDEQDQIRSAREHPESPLTWSEIKNMPVSLRVVQESLRLANVAPFSPREVVEDVEHDGVLFPKGWKVQVYYRHFHLNPTYFKDPHKFDPSRFLTPPKPGIYTPFGNGIRLCPGSEVVKLEALIFIHLLVTNYNWKIVGGDCGVQYWPTPRPKGGLHLKVWKRSD</sequence>
<dbReference type="InterPro" id="IPR017972">
    <property type="entry name" value="Cyt_P450_CS"/>
</dbReference>
<proteinExistence type="inferred from homology"/>
<dbReference type="AlphaFoldDB" id="D8SRA1"/>
<dbReference type="PRINTS" id="PR00463">
    <property type="entry name" value="EP450I"/>
</dbReference>
<name>D8SRA1_SELML</name>
<dbReference type="InterPro" id="IPR036396">
    <property type="entry name" value="Cyt_P450_sf"/>
</dbReference>
<dbReference type="Gene3D" id="1.10.630.10">
    <property type="entry name" value="Cytochrome P450"/>
    <property type="match status" value="1"/>
</dbReference>
<accession>D8SRA1</accession>
<comment type="cofactor">
    <cofactor evidence="3">
        <name>heme</name>
        <dbReference type="ChEBI" id="CHEBI:30413"/>
    </cofactor>
</comment>
<keyword evidence="3 4" id="KW-0349">Heme</keyword>
<evidence type="ECO:0000256" key="4">
    <source>
        <dbReference type="RuleBase" id="RU000461"/>
    </source>
</evidence>
<dbReference type="Pfam" id="PF00067">
    <property type="entry name" value="p450"/>
    <property type="match status" value="1"/>
</dbReference>
<evidence type="ECO:0000256" key="1">
    <source>
        <dbReference type="ARBA" id="ARBA00022723"/>
    </source>
</evidence>
<dbReference type="KEGG" id="smo:SELMODRAFT_123012"/>
<dbReference type="eggNOG" id="KOG0157">
    <property type="taxonomic scope" value="Eukaryota"/>
</dbReference>
<feature type="binding site" description="axial binding residue" evidence="3">
    <location>
        <position position="420"/>
    </location>
    <ligand>
        <name>heme</name>
        <dbReference type="ChEBI" id="CHEBI:30413"/>
    </ligand>
    <ligandPart>
        <name>Fe</name>
        <dbReference type="ChEBI" id="CHEBI:18248"/>
    </ligandPart>
</feature>
<protein>
    <recommendedName>
        <fullName evidence="7">Cytochrome P450</fullName>
    </recommendedName>
</protein>
<dbReference type="Gramene" id="EFJ13109">
    <property type="protein sequence ID" value="EFJ13109"/>
    <property type="gene ID" value="SELMODRAFT_123012"/>
</dbReference>
<dbReference type="PRINTS" id="PR00385">
    <property type="entry name" value="P450"/>
</dbReference>
<evidence type="ECO:0000256" key="3">
    <source>
        <dbReference type="PIRSR" id="PIRSR602401-1"/>
    </source>
</evidence>
<evidence type="ECO:0008006" key="7">
    <source>
        <dbReference type="Google" id="ProtNLM"/>
    </source>
</evidence>
<dbReference type="InParanoid" id="D8SRA1"/>
<dbReference type="OMA" id="NAFHEME"/>
<dbReference type="PANTHER" id="PTHR24286:SF376">
    <property type="entry name" value="ABSCISIC ACID 8'-HYDROXYLASE 4"/>
    <property type="match status" value="1"/>
</dbReference>
<dbReference type="EMBL" id="GL377635">
    <property type="protein sequence ID" value="EFJ13109.1"/>
    <property type="molecule type" value="Genomic_DNA"/>
</dbReference>
<reference evidence="5 6" key="1">
    <citation type="journal article" date="2011" name="Science">
        <title>The Selaginella genome identifies genetic changes associated with the evolution of vascular plants.</title>
        <authorList>
            <person name="Banks J.A."/>
            <person name="Nishiyama T."/>
            <person name="Hasebe M."/>
            <person name="Bowman J.L."/>
            <person name="Gribskov M."/>
            <person name="dePamphilis C."/>
            <person name="Albert V.A."/>
            <person name="Aono N."/>
            <person name="Aoyama T."/>
            <person name="Ambrose B.A."/>
            <person name="Ashton N.W."/>
            <person name="Axtell M.J."/>
            <person name="Barker E."/>
            <person name="Barker M.S."/>
            <person name="Bennetzen J.L."/>
            <person name="Bonawitz N.D."/>
            <person name="Chapple C."/>
            <person name="Cheng C."/>
            <person name="Correa L.G."/>
            <person name="Dacre M."/>
            <person name="DeBarry J."/>
            <person name="Dreyer I."/>
            <person name="Elias M."/>
            <person name="Engstrom E.M."/>
            <person name="Estelle M."/>
            <person name="Feng L."/>
            <person name="Finet C."/>
            <person name="Floyd S.K."/>
            <person name="Frommer W.B."/>
            <person name="Fujita T."/>
            <person name="Gramzow L."/>
            <person name="Gutensohn M."/>
            <person name="Harholt J."/>
            <person name="Hattori M."/>
            <person name="Heyl A."/>
            <person name="Hirai T."/>
            <person name="Hiwatashi Y."/>
            <person name="Ishikawa M."/>
            <person name="Iwata M."/>
            <person name="Karol K.G."/>
            <person name="Koehler B."/>
            <person name="Kolukisaoglu U."/>
            <person name="Kubo M."/>
            <person name="Kurata T."/>
            <person name="Lalonde S."/>
            <person name="Li K."/>
            <person name="Li Y."/>
            <person name="Litt A."/>
            <person name="Lyons E."/>
            <person name="Manning G."/>
            <person name="Maruyama T."/>
            <person name="Michael T.P."/>
            <person name="Mikami K."/>
            <person name="Miyazaki S."/>
            <person name="Morinaga S."/>
            <person name="Murata T."/>
            <person name="Mueller-Roeber B."/>
            <person name="Nelson D.R."/>
            <person name="Obara M."/>
            <person name="Oguri Y."/>
            <person name="Olmstead R.G."/>
            <person name="Onodera N."/>
            <person name="Petersen B.L."/>
            <person name="Pils B."/>
            <person name="Prigge M."/>
            <person name="Rensing S.A."/>
            <person name="Riano-Pachon D.M."/>
            <person name="Roberts A.W."/>
            <person name="Sato Y."/>
            <person name="Scheller H.V."/>
            <person name="Schulz B."/>
            <person name="Schulz C."/>
            <person name="Shakirov E.V."/>
            <person name="Shibagaki N."/>
            <person name="Shinohara N."/>
            <person name="Shippen D.E."/>
            <person name="Soerensen I."/>
            <person name="Sotooka R."/>
            <person name="Sugimoto N."/>
            <person name="Sugita M."/>
            <person name="Sumikawa N."/>
            <person name="Tanurdzic M."/>
            <person name="Theissen G."/>
            <person name="Ulvskov P."/>
            <person name="Wakazuki S."/>
            <person name="Weng J.K."/>
            <person name="Willats W.W."/>
            <person name="Wipf D."/>
            <person name="Wolf P.G."/>
            <person name="Yang L."/>
            <person name="Zimmer A.D."/>
            <person name="Zhu Q."/>
            <person name="Mitros T."/>
            <person name="Hellsten U."/>
            <person name="Loque D."/>
            <person name="Otillar R."/>
            <person name="Salamov A."/>
            <person name="Schmutz J."/>
            <person name="Shapiro H."/>
            <person name="Lindquist E."/>
            <person name="Lucas S."/>
            <person name="Rokhsar D."/>
            <person name="Grigoriev I.V."/>
        </authorList>
    </citation>
    <scope>NUCLEOTIDE SEQUENCE [LARGE SCALE GENOMIC DNA]</scope>
</reference>
<dbReference type="GO" id="GO:0005506">
    <property type="term" value="F:iron ion binding"/>
    <property type="evidence" value="ECO:0007669"/>
    <property type="project" value="InterPro"/>
</dbReference>
<keyword evidence="1 3" id="KW-0479">Metal-binding</keyword>
<dbReference type="Proteomes" id="UP000001514">
    <property type="component" value="Unassembled WGS sequence"/>
</dbReference>
<keyword evidence="2 3" id="KW-0408">Iron</keyword>
<organism evidence="6">
    <name type="scientific">Selaginella moellendorffii</name>
    <name type="common">Spikemoss</name>
    <dbReference type="NCBI Taxonomy" id="88036"/>
    <lineage>
        <taxon>Eukaryota</taxon>
        <taxon>Viridiplantae</taxon>
        <taxon>Streptophyta</taxon>
        <taxon>Embryophyta</taxon>
        <taxon>Tracheophyta</taxon>
        <taxon>Lycopodiopsida</taxon>
        <taxon>Selaginellales</taxon>
        <taxon>Selaginellaceae</taxon>
        <taxon>Selaginella</taxon>
    </lineage>
</organism>
<dbReference type="HOGENOM" id="CLU_001570_15_5_1"/>
<dbReference type="GO" id="GO:0020037">
    <property type="term" value="F:heme binding"/>
    <property type="evidence" value="ECO:0007669"/>
    <property type="project" value="InterPro"/>
</dbReference>
<dbReference type="InterPro" id="IPR002401">
    <property type="entry name" value="Cyt_P450_E_grp-I"/>
</dbReference>
<keyword evidence="4" id="KW-0503">Monooxygenase</keyword>
<dbReference type="GO" id="GO:0016705">
    <property type="term" value="F:oxidoreductase activity, acting on paired donors, with incorporation or reduction of molecular oxygen"/>
    <property type="evidence" value="ECO:0007669"/>
    <property type="project" value="InterPro"/>
</dbReference>
<gene>
    <name evidence="5" type="ORF">SELMODRAFT_123012</name>
</gene>
<comment type="similarity">
    <text evidence="4">Belongs to the cytochrome P450 family.</text>
</comment>
<keyword evidence="6" id="KW-1185">Reference proteome</keyword>